<feature type="transmembrane region" description="Helical" evidence="1">
    <location>
        <begin position="130"/>
        <end position="148"/>
    </location>
</feature>
<gene>
    <name evidence="2" type="ORF">C6Y45_06670</name>
</gene>
<protein>
    <submittedName>
        <fullName evidence="2">TIGR02206 family membrane protein</fullName>
    </submittedName>
</protein>
<keyword evidence="1" id="KW-0472">Membrane</keyword>
<evidence type="ECO:0000313" key="3">
    <source>
        <dbReference type="Proteomes" id="UP000240509"/>
    </source>
</evidence>
<proteinExistence type="predicted"/>
<accession>A0A2T4U7B8</accession>
<evidence type="ECO:0000313" key="2">
    <source>
        <dbReference type="EMBL" id="PTL39290.1"/>
    </source>
</evidence>
<feature type="transmembrane region" description="Helical" evidence="1">
    <location>
        <begin position="18"/>
        <end position="36"/>
    </location>
</feature>
<dbReference type="Proteomes" id="UP000240509">
    <property type="component" value="Unassembled WGS sequence"/>
</dbReference>
<name>A0A2T4U7B8_9BACI</name>
<feature type="transmembrane region" description="Helical" evidence="1">
    <location>
        <begin position="73"/>
        <end position="94"/>
    </location>
</feature>
<comment type="caution">
    <text evidence="2">The sequence shown here is derived from an EMBL/GenBank/DDBJ whole genome shotgun (WGS) entry which is preliminary data.</text>
</comment>
<dbReference type="NCBIfam" id="TIGR02206">
    <property type="entry name" value="intg_mem_TP0381"/>
    <property type="match status" value="1"/>
</dbReference>
<keyword evidence="1" id="KW-0812">Transmembrane</keyword>
<dbReference type="AlphaFoldDB" id="A0A2T4U7B8"/>
<feature type="transmembrane region" description="Helical" evidence="1">
    <location>
        <begin position="103"/>
        <end position="124"/>
    </location>
</feature>
<dbReference type="EMBL" id="PZJJ01000008">
    <property type="protein sequence ID" value="PTL39290.1"/>
    <property type="molecule type" value="Genomic_DNA"/>
</dbReference>
<dbReference type="Pfam" id="PF14808">
    <property type="entry name" value="TMEM164"/>
    <property type="match status" value="1"/>
</dbReference>
<feature type="transmembrane region" description="Helical" evidence="1">
    <location>
        <begin position="48"/>
        <end position="67"/>
    </location>
</feature>
<feature type="transmembrane region" description="Helical" evidence="1">
    <location>
        <begin position="206"/>
        <end position="226"/>
    </location>
</feature>
<evidence type="ECO:0000256" key="1">
    <source>
        <dbReference type="SAM" id="Phobius"/>
    </source>
</evidence>
<organism evidence="2 3">
    <name type="scientific">Alkalicoccus saliphilus</name>
    <dbReference type="NCBI Taxonomy" id="200989"/>
    <lineage>
        <taxon>Bacteria</taxon>
        <taxon>Bacillati</taxon>
        <taxon>Bacillota</taxon>
        <taxon>Bacilli</taxon>
        <taxon>Bacillales</taxon>
        <taxon>Bacillaceae</taxon>
        <taxon>Alkalicoccus</taxon>
    </lineage>
</organism>
<feature type="transmembrane region" description="Helical" evidence="1">
    <location>
        <begin position="160"/>
        <end position="177"/>
    </location>
</feature>
<sequence>MMIFGGDPSEVPFVMFDIQHLIIIGIFFGGLVFIYFSRKHNVSRKVEIGAGLSLVMFEVAHHFWLLYHGRWEIDYALPLHLSSISVILIIILLFTRSRWLFEIAFLVGIGGAVQAVMTPVLVYGWPHFRFIHFFYTHVGVIWVVFYFLWHKKFPLRAWSIVKAMVFLNVLLPLIWLVNLRTGGNYWFIMEKPSGASLLDVLGPHPWYILGMEAAALVLFTLLWAVFGRKRT</sequence>
<dbReference type="InterPro" id="IPR011737">
    <property type="entry name" value="CHP02206_TP0381"/>
</dbReference>
<keyword evidence="3" id="KW-1185">Reference proteome</keyword>
<reference evidence="2 3" key="1">
    <citation type="submission" date="2018-03" db="EMBL/GenBank/DDBJ databases">
        <title>Alkalicoccus saliphilus sp. nov., isolated from a mineral pool.</title>
        <authorList>
            <person name="Zhao B."/>
        </authorList>
    </citation>
    <scope>NUCLEOTIDE SEQUENCE [LARGE SCALE GENOMIC DNA]</scope>
    <source>
        <strain evidence="2 3">6AG</strain>
    </source>
</reference>
<keyword evidence="1" id="KW-1133">Transmembrane helix</keyword>